<reference evidence="1 2" key="1">
    <citation type="journal article" date="2010" name="Environ. Microbiol.">
        <title>Genomic analysis of oceanic cyanobacterial myoviruses compared with T4-like myoviruses from diverse hosts and environments.</title>
        <authorList>
            <person name="Sullivan M.B."/>
            <person name="Huang K.H."/>
            <person name="Ignacio-Espinoza J.C."/>
            <person name="Berlin A.M."/>
            <person name="Kelly L."/>
            <person name="Weigele P.R."/>
            <person name="DeFrancesco A.S."/>
            <person name="Kern S.E."/>
            <person name="Thompson L.R."/>
            <person name="Young S."/>
            <person name="Yandava C."/>
            <person name="Fu R."/>
            <person name="Krastins B."/>
            <person name="Chase M."/>
            <person name="Sarracino D."/>
            <person name="Osburne M.S."/>
            <person name="Henn M.R."/>
            <person name="Chisholm S.W."/>
        </authorList>
    </citation>
    <scope>NUCLEOTIDE SEQUENCE [LARGE SCALE GENOMIC DNA]</scope>
    <source>
        <strain evidence="1">8102-12</strain>
    </source>
</reference>
<dbReference type="Pfam" id="PF06206">
    <property type="entry name" value="CpeT"/>
    <property type="match status" value="2"/>
</dbReference>
<dbReference type="KEGG" id="vg:10329343"/>
<evidence type="ECO:0000313" key="2">
    <source>
        <dbReference type="Proteomes" id="UP000006526"/>
    </source>
</evidence>
<dbReference type="InterPro" id="IPR038672">
    <property type="entry name" value="CpcT/CpeT_sf"/>
</dbReference>
<protein>
    <submittedName>
        <fullName evidence="1">Antenna protein</fullName>
    </submittedName>
</protein>
<gene>
    <name evidence="1" type="primary">cpeT</name>
    <name evidence="1" type="ORF">SSSM5_019</name>
</gene>
<dbReference type="Gene3D" id="2.40.128.590">
    <property type="entry name" value="CpcT/CpeT domain"/>
    <property type="match status" value="2"/>
</dbReference>
<dbReference type="GO" id="GO:0016829">
    <property type="term" value="F:lyase activity"/>
    <property type="evidence" value="ECO:0007669"/>
    <property type="project" value="InterPro"/>
</dbReference>
<proteinExistence type="predicted"/>
<accession>E3SK62</accession>
<name>E3SK62_9CAUD</name>
<dbReference type="Proteomes" id="UP000006526">
    <property type="component" value="Segment"/>
</dbReference>
<dbReference type="EMBL" id="GU071097">
    <property type="protein sequence ID" value="ADO98048.1"/>
    <property type="molecule type" value="Genomic_DNA"/>
</dbReference>
<dbReference type="OrthoDB" id="14354at10239"/>
<evidence type="ECO:0000313" key="1">
    <source>
        <dbReference type="EMBL" id="ADO98048.1"/>
    </source>
</evidence>
<sequence>MSIQIDDYLLGHWTNRHQAQSAPHHYSSIEIVWSKVEGGYHSKNYYRSQGPDNPYRERYHKTDVISDDKIIFKNYNLDWTRSENCDMMFTFDGTAWHGHLVGDKCTGAMGYRVVSEISLYGEKLHSKDQGYDEKGDMIWGSNALYKFIRWGE</sequence>
<organism evidence="1 2">
    <name type="scientific">Synechococcus phage S-SSM5</name>
    <dbReference type="NCBI Taxonomy" id="445685"/>
    <lineage>
        <taxon>Viruses</taxon>
        <taxon>Duplodnaviria</taxon>
        <taxon>Heunggongvirae</taxon>
        <taxon>Uroviricota</taxon>
        <taxon>Caudoviricetes</taxon>
        <taxon>Pantevenvirales</taxon>
        <taxon>Kyanoviridae</taxon>
        <taxon>Glaucusvirus</taxon>
        <taxon>Glaucusvirus ssm5</taxon>
    </lineage>
</organism>
<dbReference type="GeneID" id="10329343"/>
<keyword evidence="2" id="KW-1185">Reference proteome</keyword>
<dbReference type="InterPro" id="IPR010404">
    <property type="entry name" value="CpcT/CpeT"/>
</dbReference>
<dbReference type="RefSeq" id="YP_004324625.1">
    <property type="nucleotide sequence ID" value="NC_015289.1"/>
</dbReference>